<accession>A0A7Z2ZV54</accession>
<feature type="domain" description="Oxidoreductase molybdopterin-binding" evidence="1">
    <location>
        <begin position="23"/>
        <end position="160"/>
    </location>
</feature>
<dbReference type="AlphaFoldDB" id="A0A7Z2ZV54"/>
<sequence>MLLTIQSPAFADAGKPPISISRSVSITGGVEHPATFSVDQLRQRPMGQIVSLQLTDKNAGTTSTVRGIRLRDLLDEARIVTRDHNMVKKLAIIAGAADGYKVVFSWSELFNSPLGDSVLVLFERDGKPLPENEGPMALVSGKDIKTGPRHVKWLQAIEVRQIAD</sequence>
<dbReference type="Gene3D" id="3.90.420.10">
    <property type="entry name" value="Oxidoreductase, molybdopterin-binding domain"/>
    <property type="match status" value="1"/>
</dbReference>
<dbReference type="InterPro" id="IPR036374">
    <property type="entry name" value="OxRdtase_Mopterin-bd_sf"/>
</dbReference>
<reference evidence="2 3" key="1">
    <citation type="submission" date="2020-04" db="EMBL/GenBank/DDBJ databases">
        <title>Genome sequencing of novel species.</title>
        <authorList>
            <person name="Heo J."/>
            <person name="Kim S.-J."/>
            <person name="Kim J.-S."/>
            <person name="Hong S.-B."/>
            <person name="Kwon S.-W."/>
        </authorList>
    </citation>
    <scope>NUCLEOTIDE SEQUENCE [LARGE SCALE GENOMIC DNA]</scope>
    <source>
        <strain evidence="2 3">GN2-R2</strain>
    </source>
</reference>
<dbReference type="Proteomes" id="UP000502415">
    <property type="component" value="Chromosome"/>
</dbReference>
<evidence type="ECO:0000313" key="2">
    <source>
        <dbReference type="EMBL" id="QJE03129.1"/>
    </source>
</evidence>
<evidence type="ECO:0000259" key="1">
    <source>
        <dbReference type="Pfam" id="PF00174"/>
    </source>
</evidence>
<protein>
    <submittedName>
        <fullName evidence="2">Molybdopterin-dependent oxidoreductase</fullName>
    </submittedName>
</protein>
<name>A0A7Z2ZV54_9BURK</name>
<dbReference type="Pfam" id="PF00174">
    <property type="entry name" value="Oxidored_molyb"/>
    <property type="match status" value="1"/>
</dbReference>
<dbReference type="KEGG" id="mfy:HH212_02135"/>
<gene>
    <name evidence="2" type="ORF">HH212_02135</name>
</gene>
<dbReference type="EMBL" id="CP051685">
    <property type="protein sequence ID" value="QJE03129.1"/>
    <property type="molecule type" value="Genomic_DNA"/>
</dbReference>
<proteinExistence type="predicted"/>
<keyword evidence="3" id="KW-1185">Reference proteome</keyword>
<evidence type="ECO:0000313" key="3">
    <source>
        <dbReference type="Proteomes" id="UP000502415"/>
    </source>
</evidence>
<dbReference type="InterPro" id="IPR000572">
    <property type="entry name" value="OxRdtase_Mopterin-bd_dom"/>
</dbReference>
<organism evidence="2 3">
    <name type="scientific">Massilia forsythiae</name>
    <dbReference type="NCBI Taxonomy" id="2728020"/>
    <lineage>
        <taxon>Bacteria</taxon>
        <taxon>Pseudomonadati</taxon>
        <taxon>Pseudomonadota</taxon>
        <taxon>Betaproteobacteria</taxon>
        <taxon>Burkholderiales</taxon>
        <taxon>Oxalobacteraceae</taxon>
        <taxon>Telluria group</taxon>
        <taxon>Massilia</taxon>
    </lineage>
</organism>
<dbReference type="SUPFAM" id="SSF56524">
    <property type="entry name" value="Oxidoreductase molybdopterin-binding domain"/>
    <property type="match status" value="1"/>
</dbReference>